<evidence type="ECO:0000256" key="3">
    <source>
        <dbReference type="ARBA" id="ARBA00023054"/>
    </source>
</evidence>
<sequence length="1474" mass="170331">MSWLNLNQSFNSLKGQITNFASEVLSENAGDDVDSEETGISSSFKELEDKCNTQQLEIAALKKLNEELQATLQNERVSKKNGFREEETTWYWDPPSQSTEPIDHDVENQYKMHIRTLQEELSAMKQRRDRKESEHPNEVLRLKEENNNLIKNLEDLDSQHRQAMDKLLTLKRDLQHNFEVLKKEHADLKNANEEYANEVKGLIFKINERDKEIARLKQFCTDYDTLAHKYQNLERIHMLLKENAEKFQEENQDLHEEIFKLQEQVTRLEHDAELHFHEPETTGTVSKEKYEELLMQYNGLKERKSSNELHPDEINIDDNAKVVIETLKRDIHDLKHKLAEQEIHCPDKSDTKVVKADKIIQLYNRYVNFELPIDYVGEMPSDDNLVIFKIESVFKTVNSFKKEIDMLGQLLSEKNRNISQLQTQIDDMTTENDFLTTDLQHYERELDEMKKNNDFLLSEITALKNSSKLEPIIETHEDNYTKLETELADSTRMNKTFESEIRRIEKELVEVKTEKTKLQESLNDLKQKYTSMLNELDLCKTQTNNMAELENSSNVMNNEKLVDEIDALKKKLNALTAKNEQSAIDKHILENDKVLLTKEIDDLKNNLQLRLGEIKKIEIENSNLKSNVSELMKKIKEFEGKFDKPVTTTEETCSTDIDNKSTVDDLMSENLTLTTRIDELNGNLKTLNTSMTELLAENATLRNDAKSQMQKIVSLEKSISETENVVKQFKMISKDVVALKEENDRLLRLKDTLETDLFAANNKISNLEEELGKLVSDLNEKDVTIDKLRTNEGTIEKLQKNISSKALEIEALNTEYKKLNDKLSKTNDNLNRNQDELSSLHVKKEEIDKQLYALNDEVNHKNSAIAMLSDRIEKLEKTNQDYKSIVEKKEKQIKQLNQSLTELTEKLTTIDTTHQNDEYKKLIDQLTAIGKLSYELNQQLENKHKEINDLEHKMEQFEKAHVEYQNIVEQSQIEKASLINLINLKHNESLQYHNEIQRLNLVILEQTEKQKKIVQEMDAIVQNKSTNCTNCDNIKTSLKEKDEMIANLNEKIQDKEKLKADLTNAGETIKNLTKRCEDLDSSLTNQQEIIKKLTTENAQLLEEEQNSSKELERLREHLMEMEENYTQDLMTSEQKLAECQMRLQQVEEKAKHSCTVYTSNSIRANQEVETYKNQIKLLEKQREEVQAKLSDAEDTRIRSEASLANLQVVLEQFQLEKERDIAAATEKLQKKLDDMKYQNNKQKEEIAILNSKLDESLAGLQAASRLGDQVESKAAQINDLKEQVRLLQTSVAMAEQRYYNAVSNQQDKVDKNLVKNLIINYVVTGANSVINKTQVLRILSTVLDFNQQECEKLGLVRSTTTTDSLAAEFVKFLQNESKPRPQLPIMNLAQSRSTTPTSRRSSTMGPNPIIDPGHRRNPSTGSNNVLFQNLDSDAVSQGSTESEPRVVNLGQLETGVTQTRTSESAILKHVLKDM</sequence>
<keyword evidence="2" id="KW-0333">Golgi apparatus</keyword>
<name>A0AAJ6ZSW0_PAPXU</name>
<organism evidence="7">
    <name type="scientific">Papilio xuthus</name>
    <name type="common">Asian swallowtail butterfly</name>
    <dbReference type="NCBI Taxonomy" id="66420"/>
    <lineage>
        <taxon>Eukaryota</taxon>
        <taxon>Metazoa</taxon>
        <taxon>Ecdysozoa</taxon>
        <taxon>Arthropoda</taxon>
        <taxon>Hexapoda</taxon>
        <taxon>Insecta</taxon>
        <taxon>Pterygota</taxon>
        <taxon>Neoptera</taxon>
        <taxon>Endopterygota</taxon>
        <taxon>Lepidoptera</taxon>
        <taxon>Glossata</taxon>
        <taxon>Ditrysia</taxon>
        <taxon>Papilionoidea</taxon>
        <taxon>Papilionidae</taxon>
        <taxon>Papilioninae</taxon>
        <taxon>Papilio</taxon>
    </lineage>
</organism>
<dbReference type="InterPro" id="IPR000237">
    <property type="entry name" value="GRIP_dom"/>
</dbReference>
<feature type="region of interest" description="Disordered" evidence="5">
    <location>
        <begin position="1381"/>
        <end position="1425"/>
    </location>
</feature>
<proteinExistence type="predicted"/>
<dbReference type="Gene3D" id="1.10.287.1490">
    <property type="match status" value="3"/>
</dbReference>
<gene>
    <name evidence="7" type="primary">LOC106125774</name>
</gene>
<dbReference type="Proteomes" id="UP000694872">
    <property type="component" value="Unplaced"/>
</dbReference>
<dbReference type="GO" id="GO:0007030">
    <property type="term" value="P:Golgi organization"/>
    <property type="evidence" value="ECO:0007669"/>
    <property type="project" value="TreeGrafter"/>
</dbReference>
<dbReference type="PANTHER" id="PTHR18921">
    <property type="entry name" value="MYOSIN HEAVY CHAIN - RELATED"/>
    <property type="match status" value="1"/>
</dbReference>
<evidence type="ECO:0000256" key="2">
    <source>
        <dbReference type="ARBA" id="ARBA00023034"/>
    </source>
</evidence>
<evidence type="ECO:0000256" key="5">
    <source>
        <dbReference type="SAM" id="MobiDB-lite"/>
    </source>
</evidence>
<feature type="compositionally biased region" description="Low complexity" evidence="5">
    <location>
        <begin position="1391"/>
        <end position="1403"/>
    </location>
</feature>
<feature type="coiled-coil region" evidence="4">
    <location>
        <begin position="404"/>
        <end position="641"/>
    </location>
</feature>
<comment type="subcellular location">
    <subcellularLocation>
        <location evidence="1">Golgi apparatus</location>
    </subcellularLocation>
</comment>
<dbReference type="GO" id="GO:0006888">
    <property type="term" value="P:endoplasmic reticulum to Golgi vesicle-mediated transport"/>
    <property type="evidence" value="ECO:0007669"/>
    <property type="project" value="TreeGrafter"/>
</dbReference>
<feature type="coiled-coil region" evidence="4">
    <location>
        <begin position="1031"/>
        <end position="1195"/>
    </location>
</feature>
<feature type="coiled-coil region" evidence="4">
    <location>
        <begin position="736"/>
        <end position="974"/>
    </location>
</feature>
<dbReference type="GO" id="GO:0005794">
    <property type="term" value="C:Golgi apparatus"/>
    <property type="evidence" value="ECO:0007669"/>
    <property type="project" value="UniProtKB-SubCell"/>
</dbReference>
<feature type="coiled-coil region" evidence="4">
    <location>
        <begin position="107"/>
        <end position="198"/>
    </location>
</feature>
<feature type="coiled-coil region" evidence="4">
    <location>
        <begin position="230"/>
        <end position="271"/>
    </location>
</feature>
<evidence type="ECO:0000256" key="1">
    <source>
        <dbReference type="ARBA" id="ARBA00004555"/>
    </source>
</evidence>
<dbReference type="SUPFAM" id="SSF57997">
    <property type="entry name" value="Tropomyosin"/>
    <property type="match status" value="1"/>
</dbReference>
<feature type="coiled-coil region" evidence="4">
    <location>
        <begin position="44"/>
        <end position="81"/>
    </location>
</feature>
<accession>A0AAJ6ZSW0</accession>
<feature type="coiled-coil region" evidence="4">
    <location>
        <begin position="1225"/>
        <end position="1297"/>
    </location>
</feature>
<dbReference type="GO" id="GO:0031267">
    <property type="term" value="F:small GTPase binding"/>
    <property type="evidence" value="ECO:0007669"/>
    <property type="project" value="TreeGrafter"/>
</dbReference>
<feature type="coiled-coil region" evidence="4">
    <location>
        <begin position="677"/>
        <end position="711"/>
    </location>
</feature>
<dbReference type="KEGG" id="pxu:106125774"/>
<dbReference type="RefSeq" id="XP_013178568.1">
    <property type="nucleotide sequence ID" value="XM_013323114.1"/>
</dbReference>
<evidence type="ECO:0000313" key="7">
    <source>
        <dbReference type="RefSeq" id="XP_013178568.1"/>
    </source>
</evidence>
<dbReference type="PROSITE" id="PS50913">
    <property type="entry name" value="GRIP"/>
    <property type="match status" value="1"/>
</dbReference>
<evidence type="ECO:0000259" key="6">
    <source>
        <dbReference type="PROSITE" id="PS50913"/>
    </source>
</evidence>
<feature type="domain" description="GRIP" evidence="6">
    <location>
        <begin position="1304"/>
        <end position="1356"/>
    </location>
</feature>
<evidence type="ECO:0000256" key="4">
    <source>
        <dbReference type="SAM" id="Coils"/>
    </source>
</evidence>
<keyword evidence="3 4" id="KW-0175">Coiled coil</keyword>
<dbReference type="PANTHER" id="PTHR18921:SF2">
    <property type="entry name" value="THYROID RECEPTOR-INTERACTING PROTEIN 11"/>
    <property type="match status" value="1"/>
</dbReference>
<dbReference type="GeneID" id="106125774"/>
<protein>
    <submittedName>
        <fullName evidence="7">Thyroid receptor-interacting protein 11-like isoform X1</fullName>
    </submittedName>
</protein>
<reference evidence="7" key="1">
    <citation type="submission" date="2025-08" db="UniProtKB">
        <authorList>
            <consortium name="RefSeq"/>
        </authorList>
    </citation>
    <scope>IDENTIFICATION</scope>
</reference>